<evidence type="ECO:0008006" key="4">
    <source>
        <dbReference type="Google" id="ProtNLM"/>
    </source>
</evidence>
<feature type="chain" id="PRO_5031412771" description="Transporter" evidence="1">
    <location>
        <begin position="23"/>
        <end position="244"/>
    </location>
</feature>
<keyword evidence="1" id="KW-0732">Signal</keyword>
<name>A0A7W9EVI0_9SPHN</name>
<accession>A0A7W9EVI0</accession>
<evidence type="ECO:0000256" key="1">
    <source>
        <dbReference type="SAM" id="SignalP"/>
    </source>
</evidence>
<protein>
    <recommendedName>
        <fullName evidence="4">Transporter</fullName>
    </recommendedName>
</protein>
<reference evidence="2 3" key="1">
    <citation type="submission" date="2020-08" db="EMBL/GenBank/DDBJ databases">
        <title>Genomic Encyclopedia of Type Strains, Phase IV (KMG-IV): sequencing the most valuable type-strain genomes for metagenomic binning, comparative biology and taxonomic classification.</title>
        <authorList>
            <person name="Goeker M."/>
        </authorList>
    </citation>
    <scope>NUCLEOTIDE SEQUENCE [LARGE SCALE GENOMIC DNA]</scope>
    <source>
        <strain evidence="2 3">DSM 100044</strain>
    </source>
</reference>
<evidence type="ECO:0000313" key="3">
    <source>
        <dbReference type="Proteomes" id="UP000546200"/>
    </source>
</evidence>
<gene>
    <name evidence="2" type="ORF">FHS94_003116</name>
</gene>
<dbReference type="EMBL" id="JACIJK010000009">
    <property type="protein sequence ID" value="MBB5716256.1"/>
    <property type="molecule type" value="Genomic_DNA"/>
</dbReference>
<evidence type="ECO:0000313" key="2">
    <source>
        <dbReference type="EMBL" id="MBB5716256.1"/>
    </source>
</evidence>
<keyword evidence="3" id="KW-1185">Reference proteome</keyword>
<organism evidence="2 3">
    <name type="scientific">Sphingomonas aerophila</name>
    <dbReference type="NCBI Taxonomy" id="1344948"/>
    <lineage>
        <taxon>Bacteria</taxon>
        <taxon>Pseudomonadati</taxon>
        <taxon>Pseudomonadota</taxon>
        <taxon>Alphaproteobacteria</taxon>
        <taxon>Sphingomonadales</taxon>
        <taxon>Sphingomonadaceae</taxon>
        <taxon>Sphingomonas</taxon>
    </lineage>
</organism>
<dbReference type="AlphaFoldDB" id="A0A7W9EVI0"/>
<feature type="signal peptide" evidence="1">
    <location>
        <begin position="1"/>
        <end position="22"/>
    </location>
</feature>
<dbReference type="Proteomes" id="UP000546200">
    <property type="component" value="Unassembled WGS sequence"/>
</dbReference>
<comment type="caution">
    <text evidence="2">The sequence shown here is derived from an EMBL/GenBank/DDBJ whole genome shotgun (WGS) entry which is preliminary data.</text>
</comment>
<sequence>MRRLCVATAVTAALSLTTPSWAGPPFLTDDPEPTDVGHWEIYAPLLEVDGRGADYGGAVGAELNYGARPGMQVTVGLPLSFAHDRAGFTSGRGDLEFSVKYRFVHDQAHGISVAAFPGATLPTGARALSAHRVTALLPVWAQKNVGPWSVFGGGGYALNPGRGNRNYWTGGLAVTRAVTPHLLLGLEADRQGADTRIGRMSTSFGAGGILQISRTFRILTSAGPTFGNGGRPAFHGYLAGGLNF</sequence>
<proteinExistence type="predicted"/>